<dbReference type="Proteomes" id="UP000709295">
    <property type="component" value="Unassembled WGS sequence"/>
</dbReference>
<comment type="caution">
    <text evidence="1">The sequence shown here is derived from an EMBL/GenBank/DDBJ whole genome shotgun (WGS) entry which is preliminary data.</text>
</comment>
<proteinExistence type="predicted"/>
<dbReference type="AlphaFoldDB" id="A0A8J5IGP6"/>
<protein>
    <submittedName>
        <fullName evidence="1">Uncharacterized protein</fullName>
    </submittedName>
</protein>
<evidence type="ECO:0000313" key="1">
    <source>
        <dbReference type="EMBL" id="KAG6942811.1"/>
    </source>
</evidence>
<evidence type="ECO:0000313" key="2">
    <source>
        <dbReference type="Proteomes" id="UP000709295"/>
    </source>
</evidence>
<accession>A0A8J5IGP6</accession>
<dbReference type="EMBL" id="JAENGY010002940">
    <property type="protein sequence ID" value="KAG6942811.1"/>
    <property type="molecule type" value="Genomic_DNA"/>
</dbReference>
<organism evidence="1 2">
    <name type="scientific">Phytophthora aleatoria</name>
    <dbReference type="NCBI Taxonomy" id="2496075"/>
    <lineage>
        <taxon>Eukaryota</taxon>
        <taxon>Sar</taxon>
        <taxon>Stramenopiles</taxon>
        <taxon>Oomycota</taxon>
        <taxon>Peronosporomycetes</taxon>
        <taxon>Peronosporales</taxon>
        <taxon>Peronosporaceae</taxon>
        <taxon>Phytophthora</taxon>
    </lineage>
</organism>
<reference evidence="1" key="1">
    <citation type="submission" date="2021-01" db="EMBL/GenBank/DDBJ databases">
        <title>Phytophthora aleatoria, a newly-described species from Pinus radiata is distinct from Phytophthora cactorum isolates based on comparative genomics.</title>
        <authorList>
            <person name="Mcdougal R."/>
            <person name="Panda P."/>
            <person name="Williams N."/>
            <person name="Studholme D.J."/>
        </authorList>
    </citation>
    <scope>NUCLEOTIDE SEQUENCE</scope>
    <source>
        <strain evidence="1">NZFS 4037</strain>
    </source>
</reference>
<name>A0A8J5IGP6_9STRA</name>
<sequence>MVIWETVRAHFYGSRRTNQSFTGLAMEAVKRRVNRTRSEAVGGSVYGHIEVPPWSQVQSDDGTPSDTNFLLFHYSWFDKSANVFLDAPTLSCLTC</sequence>
<keyword evidence="2" id="KW-1185">Reference proteome</keyword>
<gene>
    <name evidence="1" type="ORF">JG688_00017912</name>
</gene>